<dbReference type="PROSITE" id="PS01095">
    <property type="entry name" value="GH18_1"/>
    <property type="match status" value="1"/>
</dbReference>
<dbReference type="InterPro" id="IPR011583">
    <property type="entry name" value="Chitinase_II/V-like_cat"/>
</dbReference>
<keyword evidence="16" id="KW-1185">Reference proteome</keyword>
<keyword evidence="9" id="KW-0624">Polysaccharide degradation</keyword>
<gene>
    <name evidence="15" type="ORF">BJX67DRAFT_353778</name>
</gene>
<evidence type="ECO:0000256" key="3">
    <source>
        <dbReference type="ARBA" id="ARBA00022669"/>
    </source>
</evidence>
<dbReference type="GeneID" id="98144225"/>
<dbReference type="Proteomes" id="UP001610432">
    <property type="component" value="Unassembled WGS sequence"/>
</dbReference>
<keyword evidence="10" id="KW-1015">Disulfide bond</keyword>
<dbReference type="EC" id="3.2.1.14" evidence="2"/>
<keyword evidence="5" id="KW-0146">Chitin degradation</keyword>
<evidence type="ECO:0000256" key="9">
    <source>
        <dbReference type="ARBA" id="ARBA00023326"/>
    </source>
</evidence>
<sequence length="423" mass="46125">MGYGCPPQGVLQAKLDCRWHKTDLPSREQTQGITHAIMAFAKSDLFNADSPPQFTPFEPVSTMRGRFSPETKLMVAVGGWGDTSGFSEGAKDEASRERYAKNVAAMLDSAGFDGVDIDWEYPGGNGEDYKQIPNSAKVSEIETFPLFLEALRKAVGNEKIVSIATPGKKEDMIAYTKEQGPKIWPSVDFVNVMSYDLMNRRNNATMHHSSVLDSLDTINAYLDIGAPAEKLNLGVGYYAKWFTTQPDSDCESHPLGCPVVVMEGPDGKDNGKSGAWTFEAVNMAAPPAELKVSTDGTCGFSKGTKCPTGSCCSQYGICGSTKDHCEAGCLSDYGECKGGVDIMKSWRQAVSEGKTDEEKGGQYYLDAENNLFWTWDTLAMIERKFKDIVDAQGLGGVMAWSLGEDTYDFSELKAMQEGVAQRS</sequence>
<dbReference type="SUPFAM" id="SSF51445">
    <property type="entry name" value="(Trans)glycosidases"/>
    <property type="match status" value="1"/>
</dbReference>
<evidence type="ECO:0000256" key="8">
    <source>
        <dbReference type="ARBA" id="ARBA00023295"/>
    </source>
</evidence>
<dbReference type="CDD" id="cd11618">
    <property type="entry name" value="ChtBD1_1"/>
    <property type="match status" value="1"/>
</dbReference>
<name>A0ABR4LR86_9EURO</name>
<feature type="domain" description="Chitin-binding type-1" evidence="13">
    <location>
        <begin position="295"/>
        <end position="338"/>
    </location>
</feature>
<proteinExistence type="inferred from homology"/>
<dbReference type="CDD" id="cd00598">
    <property type="entry name" value="GH18_chitinase-like"/>
    <property type="match status" value="1"/>
</dbReference>
<comment type="caution">
    <text evidence="10">Lacks conserved residue(s) required for the propagation of feature annotation.</text>
</comment>
<organism evidence="15 16">
    <name type="scientific">Aspergillus lucknowensis</name>
    <dbReference type="NCBI Taxonomy" id="176173"/>
    <lineage>
        <taxon>Eukaryota</taxon>
        <taxon>Fungi</taxon>
        <taxon>Dikarya</taxon>
        <taxon>Ascomycota</taxon>
        <taxon>Pezizomycotina</taxon>
        <taxon>Eurotiomycetes</taxon>
        <taxon>Eurotiomycetidae</taxon>
        <taxon>Eurotiales</taxon>
        <taxon>Aspergillaceae</taxon>
        <taxon>Aspergillus</taxon>
        <taxon>Aspergillus subgen. Nidulantes</taxon>
    </lineage>
</organism>
<comment type="caution">
    <text evidence="15">The sequence shown here is derived from an EMBL/GenBank/DDBJ whole genome shotgun (WGS) entry which is preliminary data.</text>
</comment>
<evidence type="ECO:0000256" key="2">
    <source>
        <dbReference type="ARBA" id="ARBA00012729"/>
    </source>
</evidence>
<dbReference type="SMART" id="SM00270">
    <property type="entry name" value="ChtBD1"/>
    <property type="match status" value="1"/>
</dbReference>
<evidence type="ECO:0000256" key="4">
    <source>
        <dbReference type="ARBA" id="ARBA00022801"/>
    </source>
</evidence>
<feature type="disulfide bond" evidence="10">
    <location>
        <begin position="306"/>
        <end position="318"/>
    </location>
</feature>
<dbReference type="InterPro" id="IPR050314">
    <property type="entry name" value="Glycosyl_Hydrlase_18"/>
</dbReference>
<evidence type="ECO:0000256" key="5">
    <source>
        <dbReference type="ARBA" id="ARBA00023024"/>
    </source>
</evidence>
<evidence type="ECO:0000256" key="12">
    <source>
        <dbReference type="RuleBase" id="RU004453"/>
    </source>
</evidence>
<feature type="disulfide bond" evidence="10">
    <location>
        <begin position="311"/>
        <end position="325"/>
    </location>
</feature>
<dbReference type="InterPro" id="IPR036861">
    <property type="entry name" value="Endochitinase-like_sf"/>
</dbReference>
<evidence type="ECO:0000256" key="7">
    <source>
        <dbReference type="ARBA" id="ARBA00023277"/>
    </source>
</evidence>
<feature type="domain" description="GH18" evidence="14">
    <location>
        <begin position="13"/>
        <end position="422"/>
    </location>
</feature>
<comment type="similarity">
    <text evidence="12">Belongs to the glycosyl hydrolase 18 family.</text>
</comment>
<evidence type="ECO:0000256" key="6">
    <source>
        <dbReference type="ARBA" id="ARBA00023026"/>
    </source>
</evidence>
<keyword evidence="4 11" id="KW-0378">Hydrolase</keyword>
<dbReference type="PROSITE" id="PS50941">
    <property type="entry name" value="CHIT_BIND_I_2"/>
    <property type="match status" value="1"/>
</dbReference>
<evidence type="ECO:0000256" key="11">
    <source>
        <dbReference type="RuleBase" id="RU000489"/>
    </source>
</evidence>
<dbReference type="EMBL" id="JBFXLQ010000021">
    <property type="protein sequence ID" value="KAL2867039.1"/>
    <property type="molecule type" value="Genomic_DNA"/>
</dbReference>
<dbReference type="Gene3D" id="3.20.20.80">
    <property type="entry name" value="Glycosidases"/>
    <property type="match status" value="1"/>
</dbReference>
<keyword evidence="7" id="KW-0119">Carbohydrate metabolism</keyword>
<accession>A0ABR4LR86</accession>
<dbReference type="InterPro" id="IPR001579">
    <property type="entry name" value="Glyco_hydro_18_chit_AS"/>
</dbReference>
<dbReference type="GO" id="GO:0016787">
    <property type="term" value="F:hydrolase activity"/>
    <property type="evidence" value="ECO:0007669"/>
    <property type="project" value="UniProtKB-KW"/>
</dbReference>
<dbReference type="Gene3D" id="3.30.60.10">
    <property type="entry name" value="Endochitinase-like"/>
    <property type="match status" value="1"/>
</dbReference>
<keyword evidence="3 10" id="KW-0147">Chitin-binding</keyword>
<dbReference type="PANTHER" id="PTHR11177">
    <property type="entry name" value="CHITINASE"/>
    <property type="match status" value="1"/>
</dbReference>
<dbReference type="InterPro" id="IPR017853">
    <property type="entry name" value="GH"/>
</dbReference>
<dbReference type="SMART" id="SM00636">
    <property type="entry name" value="Glyco_18"/>
    <property type="match status" value="1"/>
</dbReference>
<evidence type="ECO:0000259" key="13">
    <source>
        <dbReference type="PROSITE" id="PS50941"/>
    </source>
</evidence>
<dbReference type="Pfam" id="PF00187">
    <property type="entry name" value="Chitin_bind_1"/>
    <property type="match status" value="1"/>
</dbReference>
<evidence type="ECO:0000256" key="10">
    <source>
        <dbReference type="PROSITE-ProRule" id="PRU00261"/>
    </source>
</evidence>
<evidence type="ECO:0000313" key="15">
    <source>
        <dbReference type="EMBL" id="KAL2867039.1"/>
    </source>
</evidence>
<evidence type="ECO:0000256" key="1">
    <source>
        <dbReference type="ARBA" id="ARBA00000822"/>
    </source>
</evidence>
<dbReference type="PANTHER" id="PTHR11177:SF337">
    <property type="entry name" value="CHITINASE"/>
    <property type="match status" value="1"/>
</dbReference>
<dbReference type="Pfam" id="PF00704">
    <property type="entry name" value="Glyco_hydro_18"/>
    <property type="match status" value="1"/>
</dbReference>
<dbReference type="PROSITE" id="PS51910">
    <property type="entry name" value="GH18_2"/>
    <property type="match status" value="1"/>
</dbReference>
<keyword evidence="8 11" id="KW-0326">Glycosidase</keyword>
<reference evidence="15 16" key="1">
    <citation type="submission" date="2024-07" db="EMBL/GenBank/DDBJ databases">
        <title>Section-level genome sequencing and comparative genomics of Aspergillus sections Usti and Cavernicolus.</title>
        <authorList>
            <consortium name="Lawrence Berkeley National Laboratory"/>
            <person name="Nybo J.L."/>
            <person name="Vesth T.C."/>
            <person name="Theobald S."/>
            <person name="Frisvad J.C."/>
            <person name="Larsen T.O."/>
            <person name="Kjaerboelling I."/>
            <person name="Rothschild-Mancinelli K."/>
            <person name="Lyhne E.K."/>
            <person name="Kogle M.E."/>
            <person name="Barry K."/>
            <person name="Clum A."/>
            <person name="Na H."/>
            <person name="Ledsgaard L."/>
            <person name="Lin J."/>
            <person name="Lipzen A."/>
            <person name="Kuo A."/>
            <person name="Riley R."/>
            <person name="Mondo S."/>
            <person name="Labutti K."/>
            <person name="Haridas S."/>
            <person name="Pangalinan J."/>
            <person name="Salamov A.A."/>
            <person name="Simmons B.A."/>
            <person name="Magnuson J.K."/>
            <person name="Chen J."/>
            <person name="Drula E."/>
            <person name="Henrissat B."/>
            <person name="Wiebenga A."/>
            <person name="Lubbers R.J."/>
            <person name="Gomes A.C."/>
            <person name="Macurrencykelacurrency M.R."/>
            <person name="Stajich J."/>
            <person name="Grigoriev I.V."/>
            <person name="Mortensen U.H."/>
            <person name="De Vries R.P."/>
            <person name="Baker S.E."/>
            <person name="Andersen M.R."/>
        </authorList>
    </citation>
    <scope>NUCLEOTIDE SEQUENCE [LARGE SCALE GENOMIC DNA]</scope>
    <source>
        <strain evidence="15 16">CBS 449.75</strain>
    </source>
</reference>
<keyword evidence="6" id="KW-0843">Virulence</keyword>
<dbReference type="InterPro" id="IPR001002">
    <property type="entry name" value="Chitin-bd_1"/>
</dbReference>
<protein>
    <recommendedName>
        <fullName evidence="2">chitinase</fullName>
        <ecNumber evidence="2">3.2.1.14</ecNumber>
    </recommendedName>
</protein>
<dbReference type="RefSeq" id="XP_070886018.1">
    <property type="nucleotide sequence ID" value="XM_071029153.1"/>
</dbReference>
<dbReference type="InterPro" id="IPR001223">
    <property type="entry name" value="Glyco_hydro18_cat"/>
</dbReference>
<evidence type="ECO:0000313" key="16">
    <source>
        <dbReference type="Proteomes" id="UP001610432"/>
    </source>
</evidence>
<dbReference type="SUPFAM" id="SSF57016">
    <property type="entry name" value="Plant lectins/antimicrobial peptides"/>
    <property type="match status" value="1"/>
</dbReference>
<comment type="catalytic activity">
    <reaction evidence="1">
        <text>Random endo-hydrolysis of N-acetyl-beta-D-glucosaminide (1-&gt;4)-beta-linkages in chitin and chitodextrins.</text>
        <dbReference type="EC" id="3.2.1.14"/>
    </reaction>
</comment>
<evidence type="ECO:0000259" key="14">
    <source>
        <dbReference type="PROSITE" id="PS51910"/>
    </source>
</evidence>